<comment type="similarity">
    <text evidence="3">Belongs to the Nudix hydrolase family. NudC subfamily.</text>
</comment>
<protein>
    <recommendedName>
        <fullName evidence="4">NAD(+) diphosphatase</fullName>
        <ecNumber evidence="4">3.6.1.22</ecNumber>
    </recommendedName>
</protein>
<evidence type="ECO:0000313" key="11">
    <source>
        <dbReference type="EMBL" id="TXK05910.1"/>
    </source>
</evidence>
<dbReference type="OrthoDB" id="9791656at2"/>
<dbReference type="GO" id="GO:0035529">
    <property type="term" value="F:NADH pyrophosphatase activity"/>
    <property type="evidence" value="ECO:0007669"/>
    <property type="project" value="TreeGrafter"/>
</dbReference>
<accession>A0A5C8HP42</accession>
<evidence type="ECO:0000259" key="10">
    <source>
        <dbReference type="PROSITE" id="PS51462"/>
    </source>
</evidence>
<dbReference type="PANTHER" id="PTHR42904">
    <property type="entry name" value="NUDIX HYDROLASE, NUDC SUBFAMILY"/>
    <property type="match status" value="1"/>
</dbReference>
<evidence type="ECO:0000256" key="7">
    <source>
        <dbReference type="ARBA" id="ARBA00022842"/>
    </source>
</evidence>
<dbReference type="GO" id="GO:0005829">
    <property type="term" value="C:cytosol"/>
    <property type="evidence" value="ECO:0007669"/>
    <property type="project" value="TreeGrafter"/>
</dbReference>
<dbReference type="Pfam" id="PF00293">
    <property type="entry name" value="NUDIX"/>
    <property type="match status" value="1"/>
</dbReference>
<evidence type="ECO:0000256" key="4">
    <source>
        <dbReference type="ARBA" id="ARBA00012381"/>
    </source>
</evidence>
<dbReference type="InterPro" id="IPR015376">
    <property type="entry name" value="Znr_NADH_PPase"/>
</dbReference>
<dbReference type="Gene3D" id="3.90.79.20">
    <property type="match status" value="1"/>
</dbReference>
<comment type="caution">
    <text evidence="11">The sequence shown here is derived from an EMBL/GenBank/DDBJ whole genome shotgun (WGS) entry which is preliminary data.</text>
</comment>
<keyword evidence="12" id="KW-1185">Reference proteome</keyword>
<dbReference type="PANTHER" id="PTHR42904:SF6">
    <property type="entry name" value="NAD-CAPPED RNA HYDROLASE NUDT12"/>
    <property type="match status" value="1"/>
</dbReference>
<evidence type="ECO:0000256" key="9">
    <source>
        <dbReference type="ARBA" id="ARBA00023679"/>
    </source>
</evidence>
<evidence type="ECO:0000256" key="8">
    <source>
        <dbReference type="ARBA" id="ARBA00023027"/>
    </source>
</evidence>
<gene>
    <name evidence="11" type="primary">nudC</name>
    <name evidence="11" type="ORF">FVP60_02735</name>
</gene>
<dbReference type="InterPro" id="IPR050241">
    <property type="entry name" value="NAD-cap_RNA_hydrolase_NudC"/>
</dbReference>
<dbReference type="InterPro" id="IPR015797">
    <property type="entry name" value="NUDIX_hydrolase-like_dom_sf"/>
</dbReference>
<dbReference type="InterPro" id="IPR000086">
    <property type="entry name" value="NUDIX_hydrolase_dom"/>
</dbReference>
<evidence type="ECO:0000256" key="2">
    <source>
        <dbReference type="ARBA" id="ARBA00001947"/>
    </source>
</evidence>
<dbReference type="SUPFAM" id="SSF55811">
    <property type="entry name" value="Nudix"/>
    <property type="match status" value="1"/>
</dbReference>
<dbReference type="AlphaFoldDB" id="A0A5C8HP42"/>
<dbReference type="Proteomes" id="UP000321196">
    <property type="component" value="Unassembled WGS sequence"/>
</dbReference>
<keyword evidence="6 11" id="KW-0378">Hydrolase</keyword>
<dbReference type="Gene3D" id="3.90.79.10">
    <property type="entry name" value="Nucleoside Triphosphate Pyrophosphohydrolase"/>
    <property type="match status" value="1"/>
</dbReference>
<evidence type="ECO:0000313" key="12">
    <source>
        <dbReference type="Proteomes" id="UP000321196"/>
    </source>
</evidence>
<organism evidence="11 12">
    <name type="scientific">Microbacterium mitrae</name>
    <dbReference type="NCBI Taxonomy" id="664640"/>
    <lineage>
        <taxon>Bacteria</taxon>
        <taxon>Bacillati</taxon>
        <taxon>Actinomycetota</taxon>
        <taxon>Actinomycetes</taxon>
        <taxon>Micrococcales</taxon>
        <taxon>Microbacteriaceae</taxon>
        <taxon>Microbacterium</taxon>
    </lineage>
</organism>
<dbReference type="GO" id="GO:0046872">
    <property type="term" value="F:metal ion binding"/>
    <property type="evidence" value="ECO:0007669"/>
    <property type="project" value="UniProtKB-KW"/>
</dbReference>
<dbReference type="PROSITE" id="PS00893">
    <property type="entry name" value="NUDIX_BOX"/>
    <property type="match status" value="1"/>
</dbReference>
<evidence type="ECO:0000256" key="3">
    <source>
        <dbReference type="ARBA" id="ARBA00009595"/>
    </source>
</evidence>
<name>A0A5C8HP42_9MICO</name>
<sequence>MSTEEIFLPLARSVLDRCAERRTEPELLDTLREDPATRVVVIRGDETLFTTAGTLALRSPHAVEGEATWGFLGAANGLNYVVCAPGDGATVDEIGGQWQSLRVRGGDIPEFDAGVFVEALCLARWYIEAPFCAACGSATVLAQAGWMRECPQCSRQHFPRTDPAVIVAVVDGDRILLGSNALWAGNRFSCFAGFVEAGESLEAAVHREVSEEAGVAVHDVRYFGSQAWPYPRSLMLGFFAEVTAAELAHADGEEILEVRWFTKAEVRASYAGETDVILPGSASIAHALISSWAQS</sequence>
<reference evidence="11 12" key="1">
    <citation type="submission" date="2019-08" db="EMBL/GenBank/DDBJ databases">
        <authorList>
            <person name="Dong K."/>
        </authorList>
    </citation>
    <scope>NUCLEOTIDE SEQUENCE [LARGE SCALE GENOMIC DNA]</scope>
    <source>
        <strain evidence="11 12">M4-8</strain>
    </source>
</reference>
<dbReference type="NCBIfam" id="NF001299">
    <property type="entry name" value="PRK00241.1"/>
    <property type="match status" value="1"/>
</dbReference>
<keyword evidence="7" id="KW-0460">Magnesium</keyword>
<evidence type="ECO:0000256" key="5">
    <source>
        <dbReference type="ARBA" id="ARBA00022723"/>
    </source>
</evidence>
<dbReference type="InterPro" id="IPR020084">
    <property type="entry name" value="NUDIX_hydrolase_CS"/>
</dbReference>
<comment type="cofactor">
    <cofactor evidence="1">
        <name>Mg(2+)</name>
        <dbReference type="ChEBI" id="CHEBI:18420"/>
    </cofactor>
</comment>
<feature type="domain" description="Nudix hydrolase" evidence="10">
    <location>
        <begin position="159"/>
        <end position="283"/>
    </location>
</feature>
<proteinExistence type="inferred from homology"/>
<dbReference type="Pfam" id="PF09297">
    <property type="entry name" value="Zn_ribbon_NUD"/>
    <property type="match status" value="1"/>
</dbReference>
<dbReference type="RefSeq" id="WP_147824721.1">
    <property type="nucleotide sequence ID" value="NZ_BAAARG010000001.1"/>
</dbReference>
<keyword evidence="8" id="KW-0520">NAD</keyword>
<dbReference type="PROSITE" id="PS51462">
    <property type="entry name" value="NUDIX"/>
    <property type="match status" value="1"/>
</dbReference>
<dbReference type="GO" id="GO:0019677">
    <property type="term" value="P:NAD+ catabolic process"/>
    <property type="evidence" value="ECO:0007669"/>
    <property type="project" value="TreeGrafter"/>
</dbReference>
<dbReference type="GO" id="GO:0006742">
    <property type="term" value="P:NADP+ catabolic process"/>
    <property type="evidence" value="ECO:0007669"/>
    <property type="project" value="TreeGrafter"/>
</dbReference>
<comment type="catalytic activity">
    <reaction evidence="9">
        <text>a 5'-end NAD(+)-phospho-ribonucleoside in mRNA + H2O = a 5'-end phospho-adenosine-phospho-ribonucleoside in mRNA + beta-nicotinamide D-ribonucleotide + 2 H(+)</text>
        <dbReference type="Rhea" id="RHEA:60876"/>
        <dbReference type="Rhea" id="RHEA-COMP:15698"/>
        <dbReference type="Rhea" id="RHEA-COMP:15719"/>
        <dbReference type="ChEBI" id="CHEBI:14649"/>
        <dbReference type="ChEBI" id="CHEBI:15377"/>
        <dbReference type="ChEBI" id="CHEBI:15378"/>
        <dbReference type="ChEBI" id="CHEBI:144029"/>
        <dbReference type="ChEBI" id="CHEBI:144051"/>
    </reaction>
    <physiologicalReaction direction="left-to-right" evidence="9">
        <dbReference type="Rhea" id="RHEA:60877"/>
    </physiologicalReaction>
</comment>
<dbReference type="GO" id="GO:0110153">
    <property type="term" value="F:RNA NAD-cap (NMN-forming) hydrolase activity"/>
    <property type="evidence" value="ECO:0007669"/>
    <property type="project" value="RHEA"/>
</dbReference>
<keyword evidence="5" id="KW-0479">Metal-binding</keyword>
<dbReference type="CDD" id="cd03429">
    <property type="entry name" value="NUDIX_NADH_pyrophosphatase_Nudt13"/>
    <property type="match status" value="1"/>
</dbReference>
<evidence type="ECO:0000256" key="1">
    <source>
        <dbReference type="ARBA" id="ARBA00001946"/>
    </source>
</evidence>
<dbReference type="InterPro" id="IPR049734">
    <property type="entry name" value="NudC-like_C"/>
</dbReference>
<evidence type="ECO:0000256" key="6">
    <source>
        <dbReference type="ARBA" id="ARBA00022801"/>
    </source>
</evidence>
<comment type="cofactor">
    <cofactor evidence="2">
        <name>Zn(2+)</name>
        <dbReference type="ChEBI" id="CHEBI:29105"/>
    </cofactor>
</comment>
<dbReference type="EMBL" id="VRSW01000001">
    <property type="protein sequence ID" value="TXK05910.1"/>
    <property type="molecule type" value="Genomic_DNA"/>
</dbReference>
<dbReference type="EC" id="3.6.1.22" evidence="4"/>